<dbReference type="Proteomes" id="UP001152797">
    <property type="component" value="Unassembled WGS sequence"/>
</dbReference>
<dbReference type="EMBL" id="CAMXCT030006678">
    <property type="protein sequence ID" value="CAL4805456.1"/>
    <property type="molecule type" value="Genomic_DNA"/>
</dbReference>
<feature type="region of interest" description="Disordered" evidence="1">
    <location>
        <begin position="295"/>
        <end position="375"/>
    </location>
</feature>
<accession>A0A9P1M304</accession>
<protein>
    <submittedName>
        <fullName evidence="3">Uncharacterized protein</fullName>
    </submittedName>
</protein>
<keyword evidence="2" id="KW-1133">Transmembrane helix</keyword>
<dbReference type="EMBL" id="CAMXCT010006678">
    <property type="protein sequence ID" value="CAI4018144.1"/>
    <property type="molecule type" value="Genomic_DNA"/>
</dbReference>
<reference evidence="4 5" key="2">
    <citation type="submission" date="2024-05" db="EMBL/GenBank/DDBJ databases">
        <authorList>
            <person name="Chen Y."/>
            <person name="Shah S."/>
            <person name="Dougan E. K."/>
            <person name="Thang M."/>
            <person name="Chan C."/>
        </authorList>
    </citation>
    <scope>NUCLEOTIDE SEQUENCE [LARGE SCALE GENOMIC DNA]</scope>
</reference>
<keyword evidence="5" id="KW-1185">Reference proteome</keyword>
<dbReference type="EMBL" id="CAMXCT020006678">
    <property type="protein sequence ID" value="CAL1171519.1"/>
    <property type="molecule type" value="Genomic_DNA"/>
</dbReference>
<proteinExistence type="predicted"/>
<reference evidence="3" key="1">
    <citation type="submission" date="2022-10" db="EMBL/GenBank/DDBJ databases">
        <authorList>
            <person name="Chen Y."/>
            <person name="Dougan E. K."/>
            <person name="Chan C."/>
            <person name="Rhodes N."/>
            <person name="Thang M."/>
        </authorList>
    </citation>
    <scope>NUCLEOTIDE SEQUENCE</scope>
</reference>
<evidence type="ECO:0000256" key="2">
    <source>
        <dbReference type="SAM" id="Phobius"/>
    </source>
</evidence>
<sequence length="602" mass="67313">MSWFRTPDGNQVWVPREEILYTLRPAPKDLSTKELTYLSLGSSKPVFQEIFEDETWDGRKRRHARKAVGKERGYLVRVEMDAQARVVSWFKAALQILVREQVVSKVDPNEAFRTGQRRKQRGQHNECHVETLRRCHHGVCGPGFQVRVSSSEAFQEINLFTNHQVLPAETWDHALSEALHRAYGRVFFAEADTRDLEDSPGELGHPVDPHEAASASFDPHFKDEEAWLANLLGRDLLADDVAPCSEEPQTSAVLPRTRPRWGDICDDEVDETEAILPWPTTPATSDAAAVVNESVETPPVAESPGQRRVLQDGSRYPTRPSRASTVQMEAHDLPRNVQPKRRARSKSQARDTQKLNAPGRMAAPSSPPRRSWEVMSSLSHGEPPIVDIDDARVPRAHLQMRPTKNEELKQLKKPIHASELLDLGDPGVMDGLGMSKSPQVRGLAEGMAEEDPLLRAKAMLTSESKVEEAMRISMLPWITFLGTSWLFLYCYEHVPSLVLLLLVLWTLMCLCTLLAMQLRPKVAQGKHGLVVVLSLVGVSLGVMFGYWNYSRAGGVGDYWAAGGTMVHDVLPEWLADAHRDAGVLVFQQHSRLAAGEVFRVGV</sequence>
<dbReference type="AlphaFoldDB" id="A0A9P1M304"/>
<evidence type="ECO:0000313" key="5">
    <source>
        <dbReference type="Proteomes" id="UP001152797"/>
    </source>
</evidence>
<keyword evidence="2" id="KW-0812">Transmembrane</keyword>
<evidence type="ECO:0000256" key="1">
    <source>
        <dbReference type="SAM" id="MobiDB-lite"/>
    </source>
</evidence>
<organism evidence="3">
    <name type="scientific">Cladocopium goreaui</name>
    <dbReference type="NCBI Taxonomy" id="2562237"/>
    <lineage>
        <taxon>Eukaryota</taxon>
        <taxon>Sar</taxon>
        <taxon>Alveolata</taxon>
        <taxon>Dinophyceae</taxon>
        <taxon>Suessiales</taxon>
        <taxon>Symbiodiniaceae</taxon>
        <taxon>Cladocopium</taxon>
    </lineage>
</organism>
<name>A0A9P1M304_9DINO</name>
<keyword evidence="2" id="KW-0472">Membrane</keyword>
<comment type="caution">
    <text evidence="3">The sequence shown here is derived from an EMBL/GenBank/DDBJ whole genome shotgun (WGS) entry which is preliminary data.</text>
</comment>
<dbReference type="OrthoDB" id="10644357at2759"/>
<feature type="compositionally biased region" description="Basic residues" evidence="1">
    <location>
        <begin position="338"/>
        <end position="347"/>
    </location>
</feature>
<evidence type="ECO:0000313" key="4">
    <source>
        <dbReference type="EMBL" id="CAL4805456.1"/>
    </source>
</evidence>
<feature type="transmembrane region" description="Helical" evidence="2">
    <location>
        <begin position="494"/>
        <end position="516"/>
    </location>
</feature>
<feature type="transmembrane region" description="Helical" evidence="2">
    <location>
        <begin position="528"/>
        <end position="549"/>
    </location>
</feature>
<gene>
    <name evidence="3" type="ORF">C1SCF055_LOCUS42738</name>
</gene>
<evidence type="ECO:0000313" key="3">
    <source>
        <dbReference type="EMBL" id="CAI4018144.1"/>
    </source>
</evidence>
<feature type="transmembrane region" description="Helical" evidence="2">
    <location>
        <begin position="469"/>
        <end position="488"/>
    </location>
</feature>